<feature type="transmembrane region" description="Helical" evidence="2">
    <location>
        <begin position="143"/>
        <end position="165"/>
    </location>
</feature>
<keyword evidence="5" id="KW-1185">Reference proteome</keyword>
<feature type="transmembrane region" description="Helical" evidence="2">
    <location>
        <begin position="284"/>
        <end position="304"/>
    </location>
</feature>
<evidence type="ECO:0000313" key="4">
    <source>
        <dbReference type="EMBL" id="CAI2386288.1"/>
    </source>
</evidence>
<dbReference type="AlphaFoldDB" id="A0AAD2DB56"/>
<accession>A0AAD2DB56</accession>
<feature type="transmembrane region" description="Helical" evidence="2">
    <location>
        <begin position="503"/>
        <end position="527"/>
    </location>
</feature>
<proteinExistence type="predicted"/>
<dbReference type="PANTHER" id="PTHR11161">
    <property type="entry name" value="O-ACYLTRANSFERASE"/>
    <property type="match status" value="1"/>
</dbReference>
<feature type="transmembrane region" description="Helical" evidence="2">
    <location>
        <begin position="388"/>
        <end position="409"/>
    </location>
</feature>
<evidence type="ECO:0000313" key="5">
    <source>
        <dbReference type="Proteomes" id="UP001295684"/>
    </source>
</evidence>
<keyword evidence="2" id="KW-0812">Transmembrane</keyword>
<keyword evidence="2" id="KW-0472">Membrane</keyword>
<gene>
    <name evidence="4" type="ORF">ECRASSUSDP1_LOCUS27898</name>
</gene>
<feature type="compositionally biased region" description="Polar residues" evidence="1">
    <location>
        <begin position="737"/>
        <end position="748"/>
    </location>
</feature>
<feature type="chain" id="PRO_5042217697" evidence="3">
    <location>
        <begin position="19"/>
        <end position="757"/>
    </location>
</feature>
<comment type="caution">
    <text evidence="4">The sequence shown here is derived from an EMBL/GenBank/DDBJ whole genome shotgun (WGS) entry which is preliminary data.</text>
</comment>
<keyword evidence="2" id="KW-1133">Transmembrane helix</keyword>
<feature type="transmembrane region" description="Helical" evidence="2">
    <location>
        <begin position="454"/>
        <end position="476"/>
    </location>
</feature>
<keyword evidence="3" id="KW-0732">Signal</keyword>
<dbReference type="Proteomes" id="UP001295684">
    <property type="component" value="Unassembled WGS sequence"/>
</dbReference>
<dbReference type="InterPro" id="IPR052728">
    <property type="entry name" value="O2_lipid_transport_reg"/>
</dbReference>
<feature type="signal peptide" evidence="3">
    <location>
        <begin position="1"/>
        <end position="18"/>
    </location>
</feature>
<protein>
    <submittedName>
        <fullName evidence="4">Uncharacterized protein</fullName>
    </submittedName>
</protein>
<dbReference type="PANTHER" id="PTHR11161:SF0">
    <property type="entry name" value="O-ACYLTRANSFERASE LIKE PROTEIN"/>
    <property type="match status" value="1"/>
</dbReference>
<name>A0AAD2DB56_EUPCR</name>
<evidence type="ECO:0000256" key="2">
    <source>
        <dbReference type="SAM" id="Phobius"/>
    </source>
</evidence>
<feature type="transmembrane region" description="Helical" evidence="2">
    <location>
        <begin position="325"/>
        <end position="345"/>
    </location>
</feature>
<feature type="transmembrane region" description="Helical" evidence="2">
    <location>
        <begin position="414"/>
        <end position="434"/>
    </location>
</feature>
<feature type="transmembrane region" description="Helical" evidence="2">
    <location>
        <begin position="235"/>
        <end position="252"/>
    </location>
</feature>
<feature type="region of interest" description="Disordered" evidence="1">
    <location>
        <begin position="733"/>
        <end position="757"/>
    </location>
</feature>
<evidence type="ECO:0000256" key="1">
    <source>
        <dbReference type="SAM" id="MobiDB-lite"/>
    </source>
</evidence>
<organism evidence="4 5">
    <name type="scientific">Euplotes crassus</name>
    <dbReference type="NCBI Taxonomy" id="5936"/>
    <lineage>
        <taxon>Eukaryota</taxon>
        <taxon>Sar</taxon>
        <taxon>Alveolata</taxon>
        <taxon>Ciliophora</taxon>
        <taxon>Intramacronucleata</taxon>
        <taxon>Spirotrichea</taxon>
        <taxon>Hypotrichia</taxon>
        <taxon>Euplotida</taxon>
        <taxon>Euplotidae</taxon>
        <taxon>Moneuplotes</taxon>
    </lineage>
</organism>
<feature type="transmembrane region" description="Helical" evidence="2">
    <location>
        <begin position="578"/>
        <end position="601"/>
    </location>
</feature>
<sequence>MKTRLIFILVLYMTLCIADQTCLERFNELLEYDTSNDDIMDDRAYIFHVAMAKHKHDLGNYQFCSERGEKHDLKYSLLALRVSDTRGNDRFIYRGNCVPSGCTSEEIERAFYGMMANQYRTSYAQSIDLTATFPQYEAPQVNIGTILSLCLVGVLILLVIFGTIVDRTSLFKNPNYERPVYNPDEEEPVEDPSNDYLKKTKIGNFMSSFSIPRNFNRIFYEPFGMQKELRIFNGVYVYSFILVILNNTYFVSSKYGIVESSRFSKEMASIFHFFLLRFHLVYELYFFSIGFISCIKIWSMYYLADYKGFMFLEVFKLIYRRWFPMVCILLYSIFLFQFTGGGPLFQFCHNNWVIGTEKYPHCSKYWWVPLVFGSSIFNPRSGSHCLSWLWIVSNEVIFFTVLMFIFYLYKFRRWLGYSVLVLLIIANVVSTFVFSYKLDYAYRNEISRRDSAIIALNPLNSSSSFLLGVTFALMWFSYKNGRNSYHQISLISHFYSKLLANKLFRIIIMISGITVCLLIFFLPYPLFTTDDGTTKSVLSSILISIERQVFTAGIILFLTPCVLGKARAFRSLLGNRALIAFARLTNAALLVHGIILMWYYFGKYQILRINGSVIFMSFIALTILSYFLAVIFALMIETPLITMESLLWCPRKRKYLRESLNRLGIKRYESFKLTKVAKETASNTSKSSKGSMKEISSYENSKINSVANCGHKFIRRSNSLDDEVEYNAPNVMPKTLLNDSEGSKNYTSFKEPMLSEN</sequence>
<feature type="transmembrane region" description="Helical" evidence="2">
    <location>
        <begin position="613"/>
        <end position="636"/>
    </location>
</feature>
<reference evidence="4" key="1">
    <citation type="submission" date="2023-07" db="EMBL/GenBank/DDBJ databases">
        <authorList>
            <consortium name="AG Swart"/>
            <person name="Singh M."/>
            <person name="Singh A."/>
            <person name="Seah K."/>
            <person name="Emmerich C."/>
        </authorList>
    </citation>
    <scope>NUCLEOTIDE SEQUENCE</scope>
    <source>
        <strain evidence="4">DP1</strain>
    </source>
</reference>
<dbReference type="EMBL" id="CAMPGE010028784">
    <property type="protein sequence ID" value="CAI2386288.1"/>
    <property type="molecule type" value="Genomic_DNA"/>
</dbReference>
<evidence type="ECO:0000256" key="3">
    <source>
        <dbReference type="SAM" id="SignalP"/>
    </source>
</evidence>